<proteinExistence type="predicted"/>
<dbReference type="EMBL" id="BMKF01000002">
    <property type="protein sequence ID" value="GGB77055.1"/>
    <property type="molecule type" value="Genomic_DNA"/>
</dbReference>
<reference evidence="2" key="1">
    <citation type="journal article" date="2019" name="Int. J. Syst. Evol. Microbiol.">
        <title>The Global Catalogue of Microorganisms (GCM) 10K type strain sequencing project: providing services to taxonomists for standard genome sequencing and annotation.</title>
        <authorList>
            <consortium name="The Broad Institute Genomics Platform"/>
            <consortium name="The Broad Institute Genome Sequencing Center for Infectious Disease"/>
            <person name="Wu L."/>
            <person name="Ma J."/>
        </authorList>
    </citation>
    <scope>NUCLEOTIDE SEQUENCE [LARGE SCALE GENOMIC DNA]</scope>
    <source>
        <strain evidence="2">CGMCC 1.15928</strain>
    </source>
</reference>
<name>A0ABQ1JT65_9PROT</name>
<dbReference type="RefSeq" id="WP_084391291.1">
    <property type="nucleotide sequence ID" value="NZ_BMKF01000002.1"/>
</dbReference>
<accession>A0ABQ1JT65</accession>
<evidence type="ECO:0000313" key="2">
    <source>
        <dbReference type="Proteomes" id="UP000628854"/>
    </source>
</evidence>
<organism evidence="1 2">
    <name type="scientific">Henriciella pelagia</name>
    <dbReference type="NCBI Taxonomy" id="1977912"/>
    <lineage>
        <taxon>Bacteria</taxon>
        <taxon>Pseudomonadati</taxon>
        <taxon>Pseudomonadota</taxon>
        <taxon>Alphaproteobacteria</taxon>
        <taxon>Hyphomonadales</taxon>
        <taxon>Hyphomonadaceae</taxon>
        <taxon>Henriciella</taxon>
    </lineage>
</organism>
<evidence type="ECO:0000313" key="1">
    <source>
        <dbReference type="EMBL" id="GGB77055.1"/>
    </source>
</evidence>
<keyword evidence="2" id="KW-1185">Reference proteome</keyword>
<dbReference type="Proteomes" id="UP000628854">
    <property type="component" value="Unassembled WGS sequence"/>
</dbReference>
<comment type="caution">
    <text evidence="1">The sequence shown here is derived from an EMBL/GenBank/DDBJ whole genome shotgun (WGS) entry which is preliminary data.</text>
</comment>
<protein>
    <submittedName>
        <fullName evidence="1">Uncharacterized protein</fullName>
    </submittedName>
</protein>
<gene>
    <name evidence="1" type="ORF">GCM10011503_27270</name>
</gene>
<sequence length="92" mass="10712">MAFDGTCVCAYAEREKDGGCPVCSPVPPAPASHNSGRHRLFEFWRGLELEHSRVCRTYRQKLLGPIRFKKQIIEHVRKADQANYYKHHFDPR</sequence>